<reference evidence="2" key="2">
    <citation type="submission" date="2023-05" db="EMBL/GenBank/DDBJ databases">
        <authorList>
            <consortium name="Lawrence Berkeley National Laboratory"/>
            <person name="Steindorff A."/>
            <person name="Hensen N."/>
            <person name="Bonometti L."/>
            <person name="Westerberg I."/>
            <person name="Brannstrom I.O."/>
            <person name="Guillou S."/>
            <person name="Cros-Aarteil S."/>
            <person name="Calhoun S."/>
            <person name="Haridas S."/>
            <person name="Kuo A."/>
            <person name="Mondo S."/>
            <person name="Pangilinan J."/>
            <person name="Riley R."/>
            <person name="Labutti K."/>
            <person name="Andreopoulos B."/>
            <person name="Lipzen A."/>
            <person name="Chen C."/>
            <person name="Yanf M."/>
            <person name="Daum C."/>
            <person name="Ng V."/>
            <person name="Clum A."/>
            <person name="Ohm R."/>
            <person name="Martin F."/>
            <person name="Silar P."/>
            <person name="Natvig D."/>
            <person name="Lalanne C."/>
            <person name="Gautier V."/>
            <person name="Ament-Velasquez S.L."/>
            <person name="Kruys A."/>
            <person name="Hutchinson M.I."/>
            <person name="Powell A.J."/>
            <person name="Barry K."/>
            <person name="Miller A.N."/>
            <person name="Grigoriev I.V."/>
            <person name="Debuchy R."/>
            <person name="Gladieux P."/>
            <person name="Thoren M.H."/>
            <person name="Johannesson H."/>
        </authorList>
    </citation>
    <scope>NUCLEOTIDE SEQUENCE</scope>
    <source>
        <strain evidence="2">CBS 315.58</strain>
    </source>
</reference>
<evidence type="ECO:0000313" key="2">
    <source>
        <dbReference type="EMBL" id="KAK4195216.1"/>
    </source>
</evidence>
<dbReference type="EMBL" id="MU864021">
    <property type="protein sequence ID" value="KAK4195216.1"/>
    <property type="molecule type" value="Genomic_DNA"/>
</dbReference>
<name>A0AAN7ANF1_9PEZI</name>
<protein>
    <submittedName>
        <fullName evidence="2">Uncharacterized protein</fullName>
    </submittedName>
</protein>
<evidence type="ECO:0000256" key="1">
    <source>
        <dbReference type="SAM" id="SignalP"/>
    </source>
</evidence>
<feature type="chain" id="PRO_5043013167" evidence="1">
    <location>
        <begin position="19"/>
        <end position="567"/>
    </location>
</feature>
<keyword evidence="3" id="KW-1185">Reference proteome</keyword>
<reference evidence="2" key="1">
    <citation type="journal article" date="2023" name="Mol. Phylogenet. Evol.">
        <title>Genome-scale phylogeny and comparative genomics of the fungal order Sordariales.</title>
        <authorList>
            <person name="Hensen N."/>
            <person name="Bonometti L."/>
            <person name="Westerberg I."/>
            <person name="Brannstrom I.O."/>
            <person name="Guillou S."/>
            <person name="Cros-Aarteil S."/>
            <person name="Calhoun S."/>
            <person name="Haridas S."/>
            <person name="Kuo A."/>
            <person name="Mondo S."/>
            <person name="Pangilinan J."/>
            <person name="Riley R."/>
            <person name="LaButti K."/>
            <person name="Andreopoulos B."/>
            <person name="Lipzen A."/>
            <person name="Chen C."/>
            <person name="Yan M."/>
            <person name="Daum C."/>
            <person name="Ng V."/>
            <person name="Clum A."/>
            <person name="Steindorff A."/>
            <person name="Ohm R.A."/>
            <person name="Martin F."/>
            <person name="Silar P."/>
            <person name="Natvig D.O."/>
            <person name="Lalanne C."/>
            <person name="Gautier V."/>
            <person name="Ament-Velasquez S.L."/>
            <person name="Kruys A."/>
            <person name="Hutchinson M.I."/>
            <person name="Powell A.J."/>
            <person name="Barry K."/>
            <person name="Miller A.N."/>
            <person name="Grigoriev I.V."/>
            <person name="Debuchy R."/>
            <person name="Gladieux P."/>
            <person name="Hiltunen Thoren M."/>
            <person name="Johannesson H."/>
        </authorList>
    </citation>
    <scope>NUCLEOTIDE SEQUENCE</scope>
    <source>
        <strain evidence="2">CBS 315.58</strain>
    </source>
</reference>
<keyword evidence="1" id="KW-0732">Signal</keyword>
<proteinExistence type="predicted"/>
<organism evidence="2 3">
    <name type="scientific">Triangularia verruculosa</name>
    <dbReference type="NCBI Taxonomy" id="2587418"/>
    <lineage>
        <taxon>Eukaryota</taxon>
        <taxon>Fungi</taxon>
        <taxon>Dikarya</taxon>
        <taxon>Ascomycota</taxon>
        <taxon>Pezizomycotina</taxon>
        <taxon>Sordariomycetes</taxon>
        <taxon>Sordariomycetidae</taxon>
        <taxon>Sordariales</taxon>
        <taxon>Podosporaceae</taxon>
        <taxon>Triangularia</taxon>
    </lineage>
</organism>
<comment type="caution">
    <text evidence="2">The sequence shown here is derived from an EMBL/GenBank/DDBJ whole genome shotgun (WGS) entry which is preliminary data.</text>
</comment>
<dbReference type="AlphaFoldDB" id="A0AAN7ANF1"/>
<accession>A0AAN7ANF1</accession>
<gene>
    <name evidence="2" type="ORF">QBC40DRAFT_301397</name>
</gene>
<sequence>MKSLALLSILSSLTGVHAAVAAEANTAAVAADAIALNTFKDAVWSAEALPQPLRGPGYKPLIPASYVGCIFDPTGPFGQLDFTYLTPNGLALTRDRRTNRAIEETDSSASVPGLYFEPPNNVFSPRGIYDVRLPGENGRPDRYLAVFKNGEVGWVLRSTNGQTALRDDRGEPYVTTILSLQCNGLSTAGILNGLEFEFMAKDNKLYARGIPPTKKHSHVFSRQDGGDGEEDSAALLRGAEVVALGGSQEAKKNNRQQQQQQKLPSITVGLYVLPRLQEIDVTKTCPSGTTFTTRDPPFPVTSNGCGPFDWWRSYFVPKLHETFEDACNWVDVCWTDCTQTFKSCNDGFYARLLDRCNERFRTESSLSSCRNLAKAYLQWNTIPQRVTLWEATIDQHCYCRCPDPSLSVCGNQCVDYRNDPYNCGSCGHVCQNSGTCINGVCSSSCTIPWTCNFPGEFCNGFDPEQPAEQEVCLCAATAGSAGNVCVWAGDVCGARGCFLNSDCAVGSACVELSCCSSAAYPGICVPLREDFCANPGLPRVGLLSTFGGVGGGGQRLFNPAPASISLT</sequence>
<evidence type="ECO:0000313" key="3">
    <source>
        <dbReference type="Proteomes" id="UP001303160"/>
    </source>
</evidence>
<dbReference type="Proteomes" id="UP001303160">
    <property type="component" value="Unassembled WGS sequence"/>
</dbReference>
<feature type="signal peptide" evidence="1">
    <location>
        <begin position="1"/>
        <end position="18"/>
    </location>
</feature>